<dbReference type="GO" id="GO:0061630">
    <property type="term" value="F:ubiquitin protein ligase activity"/>
    <property type="evidence" value="ECO:0007669"/>
    <property type="project" value="UniProtKB-UniRule"/>
</dbReference>
<keyword evidence="4" id="KW-1185">Reference proteome</keyword>
<evidence type="ECO:0000259" key="2">
    <source>
        <dbReference type="Pfam" id="PF26100"/>
    </source>
</evidence>
<dbReference type="GO" id="GO:0016787">
    <property type="term" value="F:hydrolase activity"/>
    <property type="evidence" value="ECO:0007669"/>
    <property type="project" value="UniProtKB-KW"/>
</dbReference>
<dbReference type="EnsemblMetazoa" id="XM_038210968.1">
    <property type="protein sequence ID" value="XP_038066896.1"/>
    <property type="gene ID" value="LOC119736931"/>
</dbReference>
<evidence type="ECO:0000256" key="1">
    <source>
        <dbReference type="SAM" id="MobiDB-lite"/>
    </source>
</evidence>
<evidence type="ECO:0000313" key="4">
    <source>
        <dbReference type="Proteomes" id="UP000887568"/>
    </source>
</evidence>
<dbReference type="OMA" id="KWISISP"/>
<accession>A0A914AUA6</accession>
<evidence type="ECO:0000313" key="3">
    <source>
        <dbReference type="EnsemblMetazoa" id="XP_038066896.1"/>
    </source>
</evidence>
<name>A0A914AUA6_PATMI</name>
<dbReference type="PANTHER" id="PTHR11539">
    <property type="entry name" value="VDJ RECOMBINATION ACTIVATING PROTEIN 1 RAG1"/>
    <property type="match status" value="1"/>
</dbReference>
<dbReference type="GO" id="GO:0005634">
    <property type="term" value="C:nucleus"/>
    <property type="evidence" value="ECO:0007669"/>
    <property type="project" value="UniProtKB-SubCell"/>
</dbReference>
<dbReference type="PANTHER" id="PTHR11539:SF0">
    <property type="entry name" value="V(D)J RECOMBINATION-ACTIVATING PROTEIN 1"/>
    <property type="match status" value="1"/>
</dbReference>
<dbReference type="GO" id="GO:0042393">
    <property type="term" value="F:histone binding"/>
    <property type="evidence" value="ECO:0007669"/>
    <property type="project" value="UniProtKB-UniRule"/>
</dbReference>
<dbReference type="GO" id="GO:0043565">
    <property type="term" value="F:sequence-specific DNA binding"/>
    <property type="evidence" value="ECO:0007669"/>
    <property type="project" value="UniProtKB-UniRule"/>
</dbReference>
<dbReference type="GO" id="GO:0042803">
    <property type="term" value="F:protein homodimerization activity"/>
    <property type="evidence" value="ECO:0007669"/>
    <property type="project" value="UniProtKB-UniRule"/>
</dbReference>
<dbReference type="GO" id="GO:0033151">
    <property type="term" value="P:V(D)J recombination"/>
    <property type="evidence" value="ECO:0007669"/>
    <property type="project" value="UniProtKB-UniRule"/>
</dbReference>
<dbReference type="Proteomes" id="UP000887568">
    <property type="component" value="Unplaced"/>
</dbReference>
<feature type="region of interest" description="Disordered" evidence="1">
    <location>
        <begin position="35"/>
        <end position="60"/>
    </location>
</feature>
<reference evidence="3" key="1">
    <citation type="submission" date="2022-11" db="UniProtKB">
        <authorList>
            <consortium name="EnsemblMetazoa"/>
        </authorList>
    </citation>
    <scope>IDENTIFICATION</scope>
</reference>
<protein>
    <recommendedName>
        <fullName evidence="2">V(D)J recombination-activating protein 1 RNase H domain-containing protein</fullName>
    </recommendedName>
</protein>
<dbReference type="GO" id="GO:0004519">
    <property type="term" value="F:endonuclease activity"/>
    <property type="evidence" value="ECO:0007669"/>
    <property type="project" value="UniProtKB-UniRule"/>
</dbReference>
<feature type="domain" description="V(D)J recombination-activating protein 1 RNase H" evidence="2">
    <location>
        <begin position="214"/>
        <end position="350"/>
    </location>
</feature>
<dbReference type="Pfam" id="PF26100">
    <property type="entry name" value="RAG1_RNase_H"/>
    <property type="match status" value="1"/>
</dbReference>
<dbReference type="GO" id="GO:0006325">
    <property type="term" value="P:chromatin organization"/>
    <property type="evidence" value="ECO:0007669"/>
    <property type="project" value="UniProtKB-KW"/>
</dbReference>
<dbReference type="OrthoDB" id="8193306at2759"/>
<dbReference type="InterPro" id="IPR058554">
    <property type="entry name" value="RAG1_RNase_H"/>
</dbReference>
<organism evidence="3 4">
    <name type="scientific">Patiria miniata</name>
    <name type="common">Bat star</name>
    <name type="synonym">Asterina miniata</name>
    <dbReference type="NCBI Taxonomy" id="46514"/>
    <lineage>
        <taxon>Eukaryota</taxon>
        <taxon>Metazoa</taxon>
        <taxon>Echinodermata</taxon>
        <taxon>Eleutherozoa</taxon>
        <taxon>Asterozoa</taxon>
        <taxon>Asteroidea</taxon>
        <taxon>Valvatacea</taxon>
        <taxon>Valvatida</taxon>
        <taxon>Asterinidae</taxon>
        <taxon>Patiria</taxon>
    </lineage>
</organism>
<proteinExistence type="predicted"/>
<feature type="compositionally biased region" description="Basic and acidic residues" evidence="1">
    <location>
        <begin position="42"/>
        <end position="51"/>
    </location>
</feature>
<sequence length="683" mass="76868">MLDEPFLKVTPKDKEKLMVDTSSLTVVEALNLSSVSSLGSPDNRRDQETQCDRPNLAPLDEVGPRQRFRRTNSLLHDLREEAEENGISATQLMGYLLHKENYISNRKTADVGLKLFNKSLVDKEMSVDKGLYILSSYNIGRTGYTNLRRDLNEHVTLPAHYKLMEKKNSITPELKPYSIDDNEGITASLKESCSIHVKRLIEAHPEIEPGQYRVLCKDGLDGSGRHSIYHQKGQAQTYSMILYMWILLEVIKEAGSSGESSSGEGSSQASGLTVWKESAANSPEAAVPLFLVKGKEDRELLKSIIPPIEAEKTALSTTGIEINISGASYHFRFEFNLTMVDGKMVKLLTGRGGAYCILCPASRDECHNLDRIDEGFPIGEVSNEDLRKLYQDLQDEGEIKPKPGDYAERRGLTQKPITTCDIKVFPILHATLRTMDWTLKVIYHLSAGVRTWKENLQNEAKIKRAKDNVRASVYERTGIRVDEPDPVGKGGTSTTGPMSKRLLHDIPIRQALIDCVPDRGKDRTQFGQIVKNMSVILRLVSCSDFVNSDKLDALCKDTSRVFLEQFPSFKFTPSVHQVLAHSSELIAGNKSRGLGTLSEEALENNNKNIRRYREHLSRKTTQEDNLTDVFHRLWLKSDPVVRSFRHIKKCTYCDGDHHVRSCPKKSADFGVHVEDELFSSFLV</sequence>
<dbReference type="GeneID" id="119736931"/>
<dbReference type="GO" id="GO:0008270">
    <property type="term" value="F:zinc ion binding"/>
    <property type="evidence" value="ECO:0007669"/>
    <property type="project" value="UniProtKB-UniRule"/>
</dbReference>
<dbReference type="RefSeq" id="XP_038066896.1">
    <property type="nucleotide sequence ID" value="XM_038210968.1"/>
</dbReference>
<dbReference type="AlphaFoldDB" id="A0A914AUA6"/>
<dbReference type="InterPro" id="IPR024627">
    <property type="entry name" value="RAG1"/>
</dbReference>